<organism evidence="3 4">
    <name type="scientific">Calicophoron daubneyi</name>
    <name type="common">Rumen fluke</name>
    <name type="synonym">Paramphistomum daubneyi</name>
    <dbReference type="NCBI Taxonomy" id="300641"/>
    <lineage>
        <taxon>Eukaryota</taxon>
        <taxon>Metazoa</taxon>
        <taxon>Spiralia</taxon>
        <taxon>Lophotrochozoa</taxon>
        <taxon>Platyhelminthes</taxon>
        <taxon>Trematoda</taxon>
        <taxon>Digenea</taxon>
        <taxon>Plagiorchiida</taxon>
        <taxon>Pronocephalata</taxon>
        <taxon>Paramphistomoidea</taxon>
        <taxon>Paramphistomidae</taxon>
        <taxon>Calicophoron</taxon>
    </lineage>
</organism>
<name>A0AAV2TZW0_CALDB</name>
<sequence>MNINLAHSSTDLCGTGTIKDGARVTSPIRAFPETSSFIPCPKWLEDIKLLPPIYHRVIASCTRHYGLDNATIYQIFLSSGLGGGLLRHIWSLTSRTHPGWFTPLELLTALALIGLGQHEKLDLHKTDEYVLIELTLNHLYSLPSPPVPRVNVLSHIDQPKINTAHSTMLSSQNGALISPERLTSPTSQWSSKPNDHSNGDHTSIGHPVLKDSDEEDWADFTSCHPTAAQPVLNPNGPQSTHPISPAFRENVTLGTQESSNCCAYDFSSRKPSNMDDDFGDFQTSRASCTGEFRTQQYASQESQVQRSGEGLSSKPHPNYQISSDLLSGISPAESLQSDWVKCLEPCENLLQRSLDALSVLSNEEDYREFCQSEEGANFMRDVAELYLVVQRIHISAERYGLVSQVLLTKFHSLKQMFEKLKVYAKLPELVKILTDASFDVRPDIISLDALTGHTNTQSSGWCCGVCLCPLKSSCNGQPDFLSGPVVALAGRSYHAPCANLWVNCVQLGLPALLPP</sequence>
<dbReference type="InterPro" id="IPR059024">
    <property type="entry name" value="SYNRG_C"/>
</dbReference>
<dbReference type="Pfam" id="PF25999">
    <property type="entry name" value="SYNRG_C"/>
    <property type="match status" value="1"/>
</dbReference>
<dbReference type="GO" id="GO:0030130">
    <property type="term" value="C:clathrin coat of trans-Golgi network vesicle"/>
    <property type="evidence" value="ECO:0007669"/>
    <property type="project" value="TreeGrafter"/>
</dbReference>
<evidence type="ECO:0000259" key="2">
    <source>
        <dbReference type="PROSITE" id="PS50031"/>
    </source>
</evidence>
<feature type="domain" description="EH" evidence="2">
    <location>
        <begin position="46"/>
        <end position="113"/>
    </location>
</feature>
<feature type="compositionally biased region" description="Polar residues" evidence="1">
    <location>
        <begin position="175"/>
        <end position="192"/>
    </location>
</feature>
<reference evidence="3" key="1">
    <citation type="submission" date="2024-06" db="EMBL/GenBank/DDBJ databases">
        <authorList>
            <person name="Liu X."/>
            <person name="Lenzi L."/>
            <person name="Haldenby T S."/>
            <person name="Uol C."/>
        </authorList>
    </citation>
    <scope>NUCLEOTIDE SEQUENCE</scope>
</reference>
<gene>
    <name evidence="3" type="ORF">CDAUBV1_LOCUS17159</name>
</gene>
<evidence type="ECO:0000256" key="1">
    <source>
        <dbReference type="SAM" id="MobiDB-lite"/>
    </source>
</evidence>
<evidence type="ECO:0000313" key="4">
    <source>
        <dbReference type="Proteomes" id="UP001497525"/>
    </source>
</evidence>
<feature type="region of interest" description="Disordered" evidence="1">
    <location>
        <begin position="295"/>
        <end position="317"/>
    </location>
</feature>
<feature type="region of interest" description="Disordered" evidence="1">
    <location>
        <begin position="225"/>
        <end position="245"/>
    </location>
</feature>
<proteinExistence type="predicted"/>
<protein>
    <recommendedName>
        <fullName evidence="2">EH domain-containing protein</fullName>
    </recommendedName>
</protein>
<dbReference type="PANTHER" id="PTHR15463">
    <property type="entry name" value="AP1 GAMMA SUBUNIT BINDING PROTEIN 1"/>
    <property type="match status" value="1"/>
</dbReference>
<dbReference type="Proteomes" id="UP001497525">
    <property type="component" value="Unassembled WGS sequence"/>
</dbReference>
<evidence type="ECO:0000313" key="3">
    <source>
        <dbReference type="EMBL" id="CAL5141857.1"/>
    </source>
</evidence>
<dbReference type="AlphaFoldDB" id="A0AAV2TZW0"/>
<feature type="region of interest" description="Disordered" evidence="1">
    <location>
        <begin position="175"/>
        <end position="209"/>
    </location>
</feature>
<dbReference type="EMBL" id="CAXLJL010000933">
    <property type="protein sequence ID" value="CAL5141857.1"/>
    <property type="molecule type" value="Genomic_DNA"/>
</dbReference>
<dbReference type="PANTHER" id="PTHR15463:SF2">
    <property type="entry name" value="SYNERGIN GAMMA"/>
    <property type="match status" value="1"/>
</dbReference>
<dbReference type="InterPro" id="IPR000261">
    <property type="entry name" value="EH_dom"/>
</dbReference>
<dbReference type="PROSITE" id="PS50031">
    <property type="entry name" value="EH"/>
    <property type="match status" value="1"/>
</dbReference>
<accession>A0AAV2TZW0</accession>
<comment type="caution">
    <text evidence="3">The sequence shown here is derived from an EMBL/GenBank/DDBJ whole genome shotgun (WGS) entry which is preliminary data.</text>
</comment>
<feature type="compositionally biased region" description="Polar residues" evidence="1">
    <location>
        <begin position="295"/>
        <end position="306"/>
    </location>
</feature>
<dbReference type="InterPro" id="IPR039656">
    <property type="entry name" value="SYNRG"/>
</dbReference>